<dbReference type="Proteomes" id="UP000214746">
    <property type="component" value="Unassembled WGS sequence"/>
</dbReference>
<dbReference type="CDD" id="cd00592">
    <property type="entry name" value="HTH_MerR-like"/>
    <property type="match status" value="1"/>
</dbReference>
<name>A0A2W1N7D1_PAEXE</name>
<accession>A0A2W1N7D1</accession>
<evidence type="ECO:0000313" key="5">
    <source>
        <dbReference type="Proteomes" id="UP000214746"/>
    </source>
</evidence>
<dbReference type="PROSITE" id="PS50937">
    <property type="entry name" value="HTH_MERR_2"/>
    <property type="match status" value="2"/>
</dbReference>
<dbReference type="Gene3D" id="1.10.1660.10">
    <property type="match status" value="2"/>
</dbReference>
<protein>
    <submittedName>
        <fullName evidence="4">MerR family DNA-binding transcriptional regulator</fullName>
    </submittedName>
</protein>
<comment type="caution">
    <text evidence="4">The sequence shown here is derived from an EMBL/GenBank/DDBJ whole genome shotgun (WGS) entry which is preliminary data.</text>
</comment>
<dbReference type="InterPro" id="IPR009061">
    <property type="entry name" value="DNA-bd_dom_put_sf"/>
</dbReference>
<dbReference type="SMART" id="SM00422">
    <property type="entry name" value="HTH_MERR"/>
    <property type="match status" value="2"/>
</dbReference>
<dbReference type="PANTHER" id="PTHR30204:SF93">
    <property type="entry name" value="HTH MERR-TYPE DOMAIN-CONTAINING PROTEIN"/>
    <property type="match status" value="1"/>
</dbReference>
<dbReference type="GO" id="GO:0003700">
    <property type="term" value="F:DNA-binding transcription factor activity"/>
    <property type="evidence" value="ECO:0007669"/>
    <property type="project" value="InterPro"/>
</dbReference>
<dbReference type="EMBL" id="NHRJ02000023">
    <property type="protein sequence ID" value="PZE19051.1"/>
    <property type="molecule type" value="Genomic_DNA"/>
</dbReference>
<evidence type="ECO:0000256" key="2">
    <source>
        <dbReference type="SAM" id="Coils"/>
    </source>
</evidence>
<dbReference type="OrthoDB" id="122388at2"/>
<organism evidence="4 5">
    <name type="scientific">Paenibacillus xerothermodurans</name>
    <dbReference type="NCBI Taxonomy" id="1977292"/>
    <lineage>
        <taxon>Bacteria</taxon>
        <taxon>Bacillati</taxon>
        <taxon>Bacillota</taxon>
        <taxon>Bacilli</taxon>
        <taxon>Bacillales</taxon>
        <taxon>Paenibacillaceae</taxon>
        <taxon>Paenibacillus</taxon>
    </lineage>
</organism>
<keyword evidence="1 4" id="KW-0238">DNA-binding</keyword>
<feature type="domain" description="HTH merR-type" evidence="3">
    <location>
        <begin position="2"/>
        <end position="70"/>
    </location>
</feature>
<feature type="domain" description="HTH merR-type" evidence="3">
    <location>
        <begin position="119"/>
        <end position="173"/>
    </location>
</feature>
<sequence>MTMRPKRMAKTFMISPSTLRNYEAKGLIPPAERSANGYRMYTDLHAAYLECIQAMAPSFGMEVTTEVLHDLRHDTPYDALWTVRKKEVALYEEKVKLEQIIEDIRQLTNENNSSSAMQRFAIHEVSEMTKIPKSTIRYWEQAGYVKADRDPENRYRYYSRAHLLKIRLIHVLQNSIYSEDTVKLKQSCAATEDTDLQGIMNLTEHVRSYLQECIETQMCGISSLWKLTQLLRAPN</sequence>
<reference evidence="4" key="1">
    <citation type="submission" date="2018-06" db="EMBL/GenBank/DDBJ databases">
        <title>Paenibacillus xerothermodurans sp. nov. an extremely dry heat resistant spore forming bacterium isolated from the soil of Cape Canaveral, Florida.</title>
        <authorList>
            <person name="Seuylemezian A."/>
            <person name="Kaur N."/>
            <person name="Patil P."/>
            <person name="Patil P."/>
            <person name="Mayilraj S."/>
            <person name="Vaishampayan P."/>
        </authorList>
    </citation>
    <scope>NUCLEOTIDE SEQUENCE [LARGE SCALE GENOMIC DNA]</scope>
    <source>
        <strain evidence="4">ATCC 27380</strain>
    </source>
</reference>
<evidence type="ECO:0000313" key="4">
    <source>
        <dbReference type="EMBL" id="PZE19051.1"/>
    </source>
</evidence>
<evidence type="ECO:0000256" key="1">
    <source>
        <dbReference type="ARBA" id="ARBA00023125"/>
    </source>
</evidence>
<keyword evidence="2" id="KW-0175">Coiled coil</keyword>
<dbReference type="Pfam" id="PF00376">
    <property type="entry name" value="MerR"/>
    <property type="match status" value="1"/>
</dbReference>
<dbReference type="PANTHER" id="PTHR30204">
    <property type="entry name" value="REDOX-CYCLING DRUG-SENSING TRANSCRIPTIONAL ACTIVATOR SOXR"/>
    <property type="match status" value="1"/>
</dbReference>
<proteinExistence type="predicted"/>
<dbReference type="SUPFAM" id="SSF46955">
    <property type="entry name" value="Putative DNA-binding domain"/>
    <property type="match status" value="2"/>
</dbReference>
<keyword evidence="5" id="KW-1185">Reference proteome</keyword>
<dbReference type="InterPro" id="IPR000551">
    <property type="entry name" value="MerR-type_HTH_dom"/>
</dbReference>
<feature type="coiled-coil region" evidence="2">
    <location>
        <begin position="90"/>
        <end position="117"/>
    </location>
</feature>
<dbReference type="Pfam" id="PF13411">
    <property type="entry name" value="MerR_1"/>
    <property type="match status" value="1"/>
</dbReference>
<dbReference type="GO" id="GO:0003677">
    <property type="term" value="F:DNA binding"/>
    <property type="evidence" value="ECO:0007669"/>
    <property type="project" value="UniProtKB-KW"/>
</dbReference>
<evidence type="ECO:0000259" key="3">
    <source>
        <dbReference type="PROSITE" id="PS50937"/>
    </source>
</evidence>
<dbReference type="AlphaFoldDB" id="A0A2W1N7D1"/>
<dbReference type="InterPro" id="IPR047057">
    <property type="entry name" value="MerR_fam"/>
</dbReference>
<gene>
    <name evidence="4" type="ORF">CBW46_020715</name>
</gene>